<dbReference type="AlphaFoldDB" id="A0A3Q3VWP8"/>
<dbReference type="SUPFAM" id="SSF51735">
    <property type="entry name" value="NAD(P)-binding Rossmann-fold domains"/>
    <property type="match status" value="1"/>
</dbReference>
<evidence type="ECO:0000256" key="2">
    <source>
        <dbReference type="ARBA" id="ARBA00023002"/>
    </source>
</evidence>
<evidence type="ECO:0008006" key="5">
    <source>
        <dbReference type="Google" id="ProtNLM"/>
    </source>
</evidence>
<organism evidence="3 4">
    <name type="scientific">Mola mola</name>
    <name type="common">Ocean sunfish</name>
    <name type="synonym">Tetraodon mola</name>
    <dbReference type="NCBI Taxonomy" id="94237"/>
    <lineage>
        <taxon>Eukaryota</taxon>
        <taxon>Metazoa</taxon>
        <taxon>Chordata</taxon>
        <taxon>Craniata</taxon>
        <taxon>Vertebrata</taxon>
        <taxon>Euteleostomi</taxon>
        <taxon>Actinopterygii</taxon>
        <taxon>Neopterygii</taxon>
        <taxon>Teleostei</taxon>
        <taxon>Neoteleostei</taxon>
        <taxon>Acanthomorphata</taxon>
        <taxon>Eupercaria</taxon>
        <taxon>Tetraodontiformes</taxon>
        <taxon>Molidae</taxon>
        <taxon>Mola</taxon>
    </lineage>
</organism>
<keyword evidence="4" id="KW-1185">Reference proteome</keyword>
<proteinExistence type="inferred from homology"/>
<dbReference type="GO" id="GO:0016491">
    <property type="term" value="F:oxidoreductase activity"/>
    <property type="evidence" value="ECO:0007669"/>
    <property type="project" value="UniProtKB-KW"/>
</dbReference>
<dbReference type="InterPro" id="IPR002347">
    <property type="entry name" value="SDR_fam"/>
</dbReference>
<dbReference type="PRINTS" id="PR00081">
    <property type="entry name" value="GDHRDH"/>
</dbReference>
<evidence type="ECO:0000256" key="1">
    <source>
        <dbReference type="ARBA" id="ARBA00006484"/>
    </source>
</evidence>
<dbReference type="Proteomes" id="UP000261620">
    <property type="component" value="Unplaced"/>
</dbReference>
<dbReference type="STRING" id="94237.ENSMMOP00000007481"/>
<comment type="similarity">
    <text evidence="1">Belongs to the short-chain dehydrogenases/reductases (SDR) family.</text>
</comment>
<name>A0A3Q3VWP8_MOLML</name>
<sequence>MQPIRRTFARFLRAAPSSSAPLAPSQHAALMLSAARSCLLPAVRLYLFGVKVLLVQLFSRTFRLPVMPRQDGKVAIVTGGSRGIGYEVARHMVRLGAHVIIGIVSPAVRRIGEEYREAKGNIMTMSEMEFMKLDLASLQSVRKFVHIFKQRDLQLNILVNNAGVMLVPEGRTEDGFEQHFGVNYLGHFLLTWLLLDTLKDSGKCGLFSRVVHVSSSAHRIVFLAFSLSSQYYSAHAAYCDSKLAQLLLSSHLHQELQSGGFPLSSCAVDPGMVDSALYRHLWTPLCLAQSAIARLLFRTPAEGASTVLYAALSPALEGECGGGYWANGHREMTTPPTFDPQLQLSLWETSLQLLGLQ</sequence>
<accession>A0A3Q3VWP8</accession>
<dbReference type="InterPro" id="IPR036291">
    <property type="entry name" value="NAD(P)-bd_dom_sf"/>
</dbReference>
<dbReference type="PANTHER" id="PTHR24320">
    <property type="entry name" value="RETINOL DEHYDROGENASE"/>
    <property type="match status" value="1"/>
</dbReference>
<protein>
    <recommendedName>
        <fullName evidence="5">Dehydrogenase/reductase (SDR family) X-linked</fullName>
    </recommendedName>
</protein>
<evidence type="ECO:0000313" key="3">
    <source>
        <dbReference type="Ensembl" id="ENSMMOP00000007481.1"/>
    </source>
</evidence>
<keyword evidence="2" id="KW-0560">Oxidoreductase</keyword>
<evidence type="ECO:0000313" key="4">
    <source>
        <dbReference type="Proteomes" id="UP000261620"/>
    </source>
</evidence>
<reference evidence="3" key="1">
    <citation type="submission" date="2025-08" db="UniProtKB">
        <authorList>
            <consortium name="Ensembl"/>
        </authorList>
    </citation>
    <scope>IDENTIFICATION</scope>
</reference>
<dbReference type="PANTHER" id="PTHR24320:SF264">
    <property type="entry name" value="DEHYDROGENASE_REDUCTASE SDR FAMILY MEMBER ON CHROMOSOME X"/>
    <property type="match status" value="1"/>
</dbReference>
<dbReference type="Gene3D" id="3.40.50.720">
    <property type="entry name" value="NAD(P)-binding Rossmann-like Domain"/>
    <property type="match status" value="1"/>
</dbReference>
<dbReference type="Pfam" id="PF00106">
    <property type="entry name" value="adh_short"/>
    <property type="match status" value="1"/>
</dbReference>
<reference evidence="3" key="2">
    <citation type="submission" date="2025-09" db="UniProtKB">
        <authorList>
            <consortium name="Ensembl"/>
        </authorList>
    </citation>
    <scope>IDENTIFICATION</scope>
</reference>
<dbReference type="Ensembl" id="ENSMMOT00000007623.1">
    <property type="protein sequence ID" value="ENSMMOP00000007481.1"/>
    <property type="gene ID" value="ENSMMOG00000005831.1"/>
</dbReference>